<evidence type="ECO:0000313" key="2">
    <source>
        <dbReference type="Proteomes" id="UP000744676"/>
    </source>
</evidence>
<evidence type="ECO:0000313" key="1">
    <source>
        <dbReference type="EMBL" id="KAF5101933.1"/>
    </source>
</evidence>
<proteinExistence type="predicted"/>
<protein>
    <submittedName>
        <fullName evidence="1">Uncharacterized protein</fullName>
    </submittedName>
</protein>
<dbReference type="Proteomes" id="UP000744676">
    <property type="component" value="Unassembled WGS sequence"/>
</dbReference>
<reference evidence="1 2" key="1">
    <citation type="journal article" date="2020" name="Front. Microbiol.">
        <title>Phenotypic and Genetic Characterization of the Cheese Ripening Yeast Geotrichum candidum.</title>
        <authorList>
            <person name="Perkins V."/>
            <person name="Vignola S."/>
            <person name="Lessard M.H."/>
            <person name="Plante P.L."/>
            <person name="Corbeil J."/>
            <person name="Dugat-Bony E."/>
            <person name="Frenette M."/>
            <person name="Labrie S."/>
        </authorList>
    </citation>
    <scope>NUCLEOTIDE SEQUENCE [LARGE SCALE GENOMIC DNA]</scope>
    <source>
        <strain evidence="1 2">LMA-1147</strain>
    </source>
</reference>
<sequence>MAKPKNKRTPNKKKRSPNKSIELQGYPSQTEPIDQEVEESSFAGNGEPLPAENTHLLEEPDAKEVDLTEASNEESNFVEDLEVTEPEIKDDIVIEDINQGTNSETLESEQTLEHEAENTSDASNAEPDHLQTIEVEQEVVATQVSKISIQDENIKIDADSNSTAFFTESHVLPKQSQRDVVSDNVSYEICPVETFEQDEYSAPISNNAIEHQDQIPHRPRVASHARAVSLNTKPVIPRKRVISTDPLIPKSPEIHHNSSFSESFDPEFQGPSYMRPTLASLSKKQDRHLV</sequence>
<gene>
    <name evidence="1" type="ORF">D0Z00_000588</name>
</gene>
<name>A0ACB6V9C3_9ASCO</name>
<organism evidence="1 2">
    <name type="scientific">Geotrichum galactomycetum</name>
    <dbReference type="NCBI Taxonomy" id="27317"/>
    <lineage>
        <taxon>Eukaryota</taxon>
        <taxon>Fungi</taxon>
        <taxon>Dikarya</taxon>
        <taxon>Ascomycota</taxon>
        <taxon>Saccharomycotina</taxon>
        <taxon>Dipodascomycetes</taxon>
        <taxon>Dipodascales</taxon>
        <taxon>Dipodascaceae</taxon>
        <taxon>Geotrichum</taxon>
    </lineage>
</organism>
<comment type="caution">
    <text evidence="1">The sequence shown here is derived from an EMBL/GenBank/DDBJ whole genome shotgun (WGS) entry which is preliminary data.</text>
</comment>
<accession>A0ACB6V9C3</accession>
<dbReference type="EMBL" id="QVQA01000008">
    <property type="protein sequence ID" value="KAF5101933.1"/>
    <property type="molecule type" value="Genomic_DNA"/>
</dbReference>
<keyword evidence="2" id="KW-1185">Reference proteome</keyword>